<proteinExistence type="predicted"/>
<comment type="subcellular location">
    <subcellularLocation>
        <location evidence="1">Nucleus</location>
    </subcellularLocation>
</comment>
<evidence type="ECO:0000256" key="3">
    <source>
        <dbReference type="ARBA" id="ARBA00023163"/>
    </source>
</evidence>
<dbReference type="GO" id="GO:0005634">
    <property type="term" value="C:nucleus"/>
    <property type="evidence" value="ECO:0007669"/>
    <property type="project" value="UniProtKB-SubCell"/>
</dbReference>
<dbReference type="SUPFAM" id="SSF46689">
    <property type="entry name" value="Homeodomain-like"/>
    <property type="match status" value="1"/>
</dbReference>
<dbReference type="Proteomes" id="UP000241394">
    <property type="component" value="Chromosome LG10"/>
</dbReference>
<evidence type="ECO:0000313" key="8">
    <source>
        <dbReference type="Proteomes" id="UP000241394"/>
    </source>
</evidence>
<dbReference type="InterPro" id="IPR009057">
    <property type="entry name" value="Homeodomain-like_sf"/>
</dbReference>
<dbReference type="SMR" id="A0A2R6R3I0"/>
<dbReference type="OrthoDB" id="118550at2759"/>
<dbReference type="InterPro" id="IPR044636">
    <property type="entry name" value="RADIALIS-like"/>
</dbReference>
<dbReference type="GO" id="GO:0009908">
    <property type="term" value="P:flower development"/>
    <property type="evidence" value="ECO:0007669"/>
    <property type="project" value="UniProtKB-ARBA"/>
</dbReference>
<dbReference type="PANTHER" id="PTHR43952:SF75">
    <property type="entry name" value="PROTEIN RADIALIS-LIKE 6"/>
    <property type="match status" value="1"/>
</dbReference>
<dbReference type="FunFam" id="1.10.10.60:FF:000154">
    <property type="entry name" value="Transcription factor SRM1"/>
    <property type="match status" value="1"/>
</dbReference>
<feature type="compositionally biased region" description="Polar residues" evidence="5">
    <location>
        <begin position="71"/>
        <end position="82"/>
    </location>
</feature>
<dbReference type="GO" id="GO:0048262">
    <property type="term" value="P:determination of dorsal/ventral asymmetry"/>
    <property type="evidence" value="ECO:0007669"/>
    <property type="project" value="UniProtKB-ARBA"/>
</dbReference>
<gene>
    <name evidence="7" type="ORF">CEY00_Acc11835</name>
</gene>
<dbReference type="Gene3D" id="1.10.10.60">
    <property type="entry name" value="Homeodomain-like"/>
    <property type="match status" value="1"/>
</dbReference>
<reference evidence="7 8" key="1">
    <citation type="submission" date="2017-07" db="EMBL/GenBank/DDBJ databases">
        <title>An improved, manually edited Actinidia chinensis var. chinensis (kiwifruit) genome highlights the challenges associated with draft genomes and gene prediction in plants.</title>
        <authorList>
            <person name="Pilkington S."/>
            <person name="Crowhurst R."/>
            <person name="Hilario E."/>
            <person name="Nardozza S."/>
            <person name="Fraser L."/>
            <person name="Peng Y."/>
            <person name="Gunaseelan K."/>
            <person name="Simpson R."/>
            <person name="Tahir J."/>
            <person name="Deroles S."/>
            <person name="Templeton K."/>
            <person name="Luo Z."/>
            <person name="Davy M."/>
            <person name="Cheng C."/>
            <person name="Mcneilage M."/>
            <person name="Scaglione D."/>
            <person name="Liu Y."/>
            <person name="Zhang Q."/>
            <person name="Datson P."/>
            <person name="De Silva N."/>
            <person name="Gardiner S."/>
            <person name="Bassett H."/>
            <person name="Chagne D."/>
            <person name="Mccallum J."/>
            <person name="Dzierzon H."/>
            <person name="Deng C."/>
            <person name="Wang Y.-Y."/>
            <person name="Barron N."/>
            <person name="Manako K."/>
            <person name="Bowen J."/>
            <person name="Foster T."/>
            <person name="Erridge Z."/>
            <person name="Tiffin H."/>
            <person name="Waite C."/>
            <person name="Davies K."/>
            <person name="Grierson E."/>
            <person name="Laing W."/>
            <person name="Kirk R."/>
            <person name="Chen X."/>
            <person name="Wood M."/>
            <person name="Montefiori M."/>
            <person name="Brummell D."/>
            <person name="Schwinn K."/>
            <person name="Catanach A."/>
            <person name="Fullerton C."/>
            <person name="Li D."/>
            <person name="Meiyalaghan S."/>
            <person name="Nieuwenhuizen N."/>
            <person name="Read N."/>
            <person name="Prakash R."/>
            <person name="Hunter D."/>
            <person name="Zhang H."/>
            <person name="Mckenzie M."/>
            <person name="Knabel M."/>
            <person name="Harris A."/>
            <person name="Allan A."/>
            <person name="Chen A."/>
            <person name="Janssen B."/>
            <person name="Plunkett B."/>
            <person name="Dwamena C."/>
            <person name="Voogd C."/>
            <person name="Leif D."/>
            <person name="Lafferty D."/>
            <person name="Souleyre E."/>
            <person name="Varkonyi-Gasic E."/>
            <person name="Gambi F."/>
            <person name="Hanley J."/>
            <person name="Yao J.-L."/>
            <person name="Cheung J."/>
            <person name="David K."/>
            <person name="Warren B."/>
            <person name="Marsh K."/>
            <person name="Snowden K."/>
            <person name="Lin-Wang K."/>
            <person name="Brian L."/>
            <person name="Martinez-Sanchez M."/>
            <person name="Wang M."/>
            <person name="Ileperuma N."/>
            <person name="Macnee N."/>
            <person name="Campin R."/>
            <person name="Mcatee P."/>
            <person name="Drummond R."/>
            <person name="Espley R."/>
            <person name="Ireland H."/>
            <person name="Wu R."/>
            <person name="Atkinson R."/>
            <person name="Karunairetnam S."/>
            <person name="Bulley S."/>
            <person name="Chunkath S."/>
            <person name="Hanley Z."/>
            <person name="Storey R."/>
            <person name="Thrimawithana A."/>
            <person name="Thomson S."/>
            <person name="David C."/>
            <person name="Testolin R."/>
        </authorList>
    </citation>
    <scope>NUCLEOTIDE SEQUENCE [LARGE SCALE GENOMIC DNA]</scope>
    <source>
        <strain evidence="8">cv. Red5</strain>
        <tissue evidence="7">Young leaf</tissue>
    </source>
</reference>
<keyword evidence="4" id="KW-0539">Nucleus</keyword>
<evidence type="ECO:0000256" key="4">
    <source>
        <dbReference type="ARBA" id="ARBA00023242"/>
    </source>
</evidence>
<dbReference type="SMART" id="SM00717">
    <property type="entry name" value="SANT"/>
    <property type="match status" value="1"/>
</dbReference>
<evidence type="ECO:0000313" key="7">
    <source>
        <dbReference type="EMBL" id="PSS19796.1"/>
    </source>
</evidence>
<name>A0A2R6R3I0_ACTCC</name>
<dbReference type="InParanoid" id="A0A2R6R3I0"/>
<reference evidence="8" key="2">
    <citation type="journal article" date="2018" name="BMC Genomics">
        <title>A manually annotated Actinidia chinensis var. chinensis (kiwifruit) genome highlights the challenges associated with draft genomes and gene prediction in plants.</title>
        <authorList>
            <person name="Pilkington S.M."/>
            <person name="Crowhurst R."/>
            <person name="Hilario E."/>
            <person name="Nardozza S."/>
            <person name="Fraser L."/>
            <person name="Peng Y."/>
            <person name="Gunaseelan K."/>
            <person name="Simpson R."/>
            <person name="Tahir J."/>
            <person name="Deroles S.C."/>
            <person name="Templeton K."/>
            <person name="Luo Z."/>
            <person name="Davy M."/>
            <person name="Cheng C."/>
            <person name="McNeilage M."/>
            <person name="Scaglione D."/>
            <person name="Liu Y."/>
            <person name="Zhang Q."/>
            <person name="Datson P."/>
            <person name="De Silva N."/>
            <person name="Gardiner S.E."/>
            <person name="Bassett H."/>
            <person name="Chagne D."/>
            <person name="McCallum J."/>
            <person name="Dzierzon H."/>
            <person name="Deng C."/>
            <person name="Wang Y.Y."/>
            <person name="Barron L."/>
            <person name="Manako K."/>
            <person name="Bowen J."/>
            <person name="Foster T.M."/>
            <person name="Erridge Z.A."/>
            <person name="Tiffin H."/>
            <person name="Waite C.N."/>
            <person name="Davies K.M."/>
            <person name="Grierson E.P."/>
            <person name="Laing W.A."/>
            <person name="Kirk R."/>
            <person name="Chen X."/>
            <person name="Wood M."/>
            <person name="Montefiori M."/>
            <person name="Brummell D.A."/>
            <person name="Schwinn K.E."/>
            <person name="Catanach A."/>
            <person name="Fullerton C."/>
            <person name="Li D."/>
            <person name="Meiyalaghan S."/>
            <person name="Nieuwenhuizen N."/>
            <person name="Read N."/>
            <person name="Prakash R."/>
            <person name="Hunter D."/>
            <person name="Zhang H."/>
            <person name="McKenzie M."/>
            <person name="Knabel M."/>
            <person name="Harris A."/>
            <person name="Allan A.C."/>
            <person name="Gleave A."/>
            <person name="Chen A."/>
            <person name="Janssen B.J."/>
            <person name="Plunkett B."/>
            <person name="Ampomah-Dwamena C."/>
            <person name="Voogd C."/>
            <person name="Leif D."/>
            <person name="Lafferty D."/>
            <person name="Souleyre E.J.F."/>
            <person name="Varkonyi-Gasic E."/>
            <person name="Gambi F."/>
            <person name="Hanley J."/>
            <person name="Yao J.L."/>
            <person name="Cheung J."/>
            <person name="David K.M."/>
            <person name="Warren B."/>
            <person name="Marsh K."/>
            <person name="Snowden K.C."/>
            <person name="Lin-Wang K."/>
            <person name="Brian L."/>
            <person name="Martinez-Sanchez M."/>
            <person name="Wang M."/>
            <person name="Ileperuma N."/>
            <person name="Macnee N."/>
            <person name="Campin R."/>
            <person name="McAtee P."/>
            <person name="Drummond R.S.M."/>
            <person name="Espley R.V."/>
            <person name="Ireland H.S."/>
            <person name="Wu R."/>
            <person name="Atkinson R.G."/>
            <person name="Karunairetnam S."/>
            <person name="Bulley S."/>
            <person name="Chunkath S."/>
            <person name="Hanley Z."/>
            <person name="Storey R."/>
            <person name="Thrimawithana A.H."/>
            <person name="Thomson S."/>
            <person name="David C."/>
            <person name="Testolin R."/>
            <person name="Huang H."/>
            <person name="Hellens R.P."/>
            <person name="Schaffer R.J."/>
        </authorList>
    </citation>
    <scope>NUCLEOTIDE SEQUENCE [LARGE SCALE GENOMIC DNA]</scope>
    <source>
        <strain evidence="8">cv. Red5</strain>
    </source>
</reference>
<dbReference type="STRING" id="1590841.A0A2R6R3I0"/>
<evidence type="ECO:0000259" key="6">
    <source>
        <dbReference type="SMART" id="SM00717"/>
    </source>
</evidence>
<comment type="caution">
    <text evidence="7">The sequence shown here is derived from an EMBL/GenBank/DDBJ whole genome shotgun (WGS) entry which is preliminary data.</text>
</comment>
<evidence type="ECO:0000256" key="2">
    <source>
        <dbReference type="ARBA" id="ARBA00023015"/>
    </source>
</evidence>
<keyword evidence="2" id="KW-0805">Transcription regulation</keyword>
<dbReference type="AlphaFoldDB" id="A0A2R6R3I0"/>
<keyword evidence="3" id="KW-0804">Transcription</keyword>
<sequence length="100" mass="11486">MGSYNSMWTAKQNKLFENALAIYDQDTPERWANIARAVGGGKMVEDVKRHYEALVEDVKQIESGHVPFPYHNNNKPSGTGSSKAHRVMDEEYRLKYLKLQ</sequence>
<dbReference type="Pfam" id="PF23082">
    <property type="entry name" value="Myb_DNA-binding_2"/>
    <property type="match status" value="1"/>
</dbReference>
<accession>A0A2R6R3I0</accession>
<evidence type="ECO:0000256" key="5">
    <source>
        <dbReference type="SAM" id="MobiDB-lite"/>
    </source>
</evidence>
<dbReference type="PANTHER" id="PTHR43952">
    <property type="entry name" value="MYB FAMILY TRANSCRIPTION FACTOR-RELATED"/>
    <property type="match status" value="1"/>
</dbReference>
<dbReference type="Gramene" id="PSS19796">
    <property type="protein sequence ID" value="PSS19796"/>
    <property type="gene ID" value="CEY00_Acc11835"/>
</dbReference>
<feature type="region of interest" description="Disordered" evidence="5">
    <location>
        <begin position="65"/>
        <end position="85"/>
    </location>
</feature>
<keyword evidence="8" id="KW-1185">Reference proteome</keyword>
<organism evidence="7 8">
    <name type="scientific">Actinidia chinensis var. chinensis</name>
    <name type="common">Chinese soft-hair kiwi</name>
    <dbReference type="NCBI Taxonomy" id="1590841"/>
    <lineage>
        <taxon>Eukaryota</taxon>
        <taxon>Viridiplantae</taxon>
        <taxon>Streptophyta</taxon>
        <taxon>Embryophyta</taxon>
        <taxon>Tracheophyta</taxon>
        <taxon>Spermatophyta</taxon>
        <taxon>Magnoliopsida</taxon>
        <taxon>eudicotyledons</taxon>
        <taxon>Gunneridae</taxon>
        <taxon>Pentapetalae</taxon>
        <taxon>asterids</taxon>
        <taxon>Ericales</taxon>
        <taxon>Actinidiaceae</taxon>
        <taxon>Actinidia</taxon>
    </lineage>
</organism>
<protein>
    <submittedName>
        <fullName evidence="7">Protein RADIALIS-like</fullName>
    </submittedName>
</protein>
<dbReference type="OMA" id="AYFTSSH"/>
<feature type="domain" description="Myb-like" evidence="6">
    <location>
        <begin position="4"/>
        <end position="57"/>
    </location>
</feature>
<evidence type="ECO:0000256" key="1">
    <source>
        <dbReference type="ARBA" id="ARBA00004123"/>
    </source>
</evidence>
<dbReference type="InterPro" id="IPR001005">
    <property type="entry name" value="SANT/Myb"/>
</dbReference>
<dbReference type="GO" id="GO:0003700">
    <property type="term" value="F:DNA-binding transcription factor activity"/>
    <property type="evidence" value="ECO:0007669"/>
    <property type="project" value="InterPro"/>
</dbReference>
<dbReference type="EMBL" id="NKQK01000010">
    <property type="protein sequence ID" value="PSS19796.1"/>
    <property type="molecule type" value="Genomic_DNA"/>
</dbReference>